<dbReference type="EMBL" id="GBXM01108904">
    <property type="protein sequence ID" value="JAG99672.1"/>
    <property type="molecule type" value="Transcribed_RNA"/>
</dbReference>
<organism evidence="1">
    <name type="scientific">Anguilla anguilla</name>
    <name type="common">European freshwater eel</name>
    <name type="synonym">Muraena anguilla</name>
    <dbReference type="NCBI Taxonomy" id="7936"/>
    <lineage>
        <taxon>Eukaryota</taxon>
        <taxon>Metazoa</taxon>
        <taxon>Chordata</taxon>
        <taxon>Craniata</taxon>
        <taxon>Vertebrata</taxon>
        <taxon>Euteleostomi</taxon>
        <taxon>Actinopterygii</taxon>
        <taxon>Neopterygii</taxon>
        <taxon>Teleostei</taxon>
        <taxon>Anguilliformes</taxon>
        <taxon>Anguillidae</taxon>
        <taxon>Anguilla</taxon>
    </lineage>
</organism>
<accession>A0A0E9P735</accession>
<evidence type="ECO:0000313" key="1">
    <source>
        <dbReference type="EMBL" id="JAG99672.1"/>
    </source>
</evidence>
<name>A0A0E9P735_ANGAN</name>
<proteinExistence type="predicted"/>
<dbReference type="EMBL" id="GBXM01094945">
    <property type="protein sequence ID" value="JAH13632.1"/>
    <property type="molecule type" value="Transcribed_RNA"/>
</dbReference>
<reference evidence="1" key="1">
    <citation type="submission" date="2014-11" db="EMBL/GenBank/DDBJ databases">
        <authorList>
            <person name="Amaro Gonzalez C."/>
        </authorList>
    </citation>
    <scope>NUCLEOTIDE SEQUENCE</scope>
</reference>
<dbReference type="AlphaFoldDB" id="A0A0E9P735"/>
<reference evidence="1" key="2">
    <citation type="journal article" date="2015" name="Fish Shellfish Immunol.">
        <title>Early steps in the European eel (Anguilla anguilla)-Vibrio vulnificus interaction in the gills: Role of the RtxA13 toxin.</title>
        <authorList>
            <person name="Callol A."/>
            <person name="Pajuelo D."/>
            <person name="Ebbesson L."/>
            <person name="Teles M."/>
            <person name="MacKenzie S."/>
            <person name="Amaro C."/>
        </authorList>
    </citation>
    <scope>NUCLEOTIDE SEQUENCE</scope>
</reference>
<sequence>MNGNRELQQEIARSLKKLVRVTLYRPGLGYGYSHFVIHVEWVEIMHF</sequence>
<dbReference type="EMBL" id="GBXM01103939">
    <property type="protein sequence ID" value="JAH04638.1"/>
    <property type="molecule type" value="Transcribed_RNA"/>
</dbReference>
<protein>
    <submittedName>
        <fullName evidence="1">Uncharacterized protein</fullName>
    </submittedName>
</protein>